<dbReference type="InterPro" id="IPR001611">
    <property type="entry name" value="Leu-rich_rpt"/>
</dbReference>
<feature type="domain" description="Disease resistance R13L4/SHOC-2-like LRR" evidence="5">
    <location>
        <begin position="178"/>
        <end position="310"/>
    </location>
</feature>
<dbReference type="InterPro" id="IPR045344">
    <property type="entry name" value="C-JID"/>
</dbReference>
<dbReference type="Pfam" id="PF07725">
    <property type="entry name" value="LRR_3"/>
    <property type="match status" value="1"/>
</dbReference>
<dbReference type="Pfam" id="PF23598">
    <property type="entry name" value="LRR_14"/>
    <property type="match status" value="2"/>
</dbReference>
<dbReference type="InterPro" id="IPR032675">
    <property type="entry name" value="LRR_dom_sf"/>
</dbReference>
<evidence type="ECO:0008006" key="8">
    <source>
        <dbReference type="Google" id="ProtNLM"/>
    </source>
</evidence>
<dbReference type="InterPro" id="IPR003591">
    <property type="entry name" value="Leu-rich_rpt_typical-subtyp"/>
</dbReference>
<feature type="domain" description="TIR" evidence="3">
    <location>
        <begin position="2"/>
        <end position="59"/>
    </location>
</feature>
<keyword evidence="7" id="KW-1185">Reference proteome</keyword>
<name>A0AA38YTP1_VITRO</name>
<evidence type="ECO:0000313" key="6">
    <source>
        <dbReference type="EMBL" id="KAJ9676332.1"/>
    </source>
</evidence>
<evidence type="ECO:0000256" key="2">
    <source>
        <dbReference type="ARBA" id="ARBA00022737"/>
    </source>
</evidence>
<dbReference type="InterPro" id="IPR035897">
    <property type="entry name" value="Toll_tir_struct_dom_sf"/>
</dbReference>
<evidence type="ECO:0000259" key="5">
    <source>
        <dbReference type="Pfam" id="PF23598"/>
    </source>
</evidence>
<evidence type="ECO:0000256" key="1">
    <source>
        <dbReference type="ARBA" id="ARBA00022614"/>
    </source>
</evidence>
<keyword evidence="1" id="KW-0433">Leucine-rich repeat</keyword>
<evidence type="ECO:0000313" key="7">
    <source>
        <dbReference type="Proteomes" id="UP001168098"/>
    </source>
</evidence>
<dbReference type="Pfam" id="PF20160">
    <property type="entry name" value="C-JID"/>
    <property type="match status" value="1"/>
</dbReference>
<keyword evidence="2" id="KW-0677">Repeat</keyword>
<dbReference type="GO" id="GO:0006950">
    <property type="term" value="P:response to stress"/>
    <property type="evidence" value="ECO:0007669"/>
    <property type="project" value="UniProtKB-ARBA"/>
</dbReference>
<dbReference type="SMART" id="SM00369">
    <property type="entry name" value="LRR_TYP"/>
    <property type="match status" value="6"/>
</dbReference>
<sequence length="680" mass="78176">MNQIVLPVFYHVDPSDVWKQSGSFGDAFANHKINVDEEKVKRWRAAMTDAGNLGGWHGMEQVEGISYDLSRSKDMQVNRKVYENMKKLRFLKLYWENYHGSMTKTYKVFLPKDFEFPSQELRYLYWDRYPLQTLPSEFNGENLVELHMRNSTLKQLWKGRKVLGKLKIIALRDSQLLTKMPELSSMPNLEVLDLEDCKRLKKFPEISGNMERLKKIDLSGSRIKEIPSSIEYLPALEDLTLDYCRNFDKFPDNFGNLRHLRNIRVENCNIKELPNSFGYLESLQNLCLNDCSNLENFPEIHVTMKRLRQLLLRGTAIKELPNEFGCLEALICLDLSDCSNFEEFPEIKNWGSLRYLSLNNTAIRELPCSIGHLTKLYDLNLGNCKNLRSLPNSICGLKSLGFLNLNGCSNLVAFQEIKEDMEHLKSLYLSETPITELPPSIEHLKGLERLELNNCENLVTLPNSIGNLTHLSSLLLRNCSKLHNLPDNLRSLQCCLRNLDLAGCNLMEGAVPSDLWCLSSLEFLDDESHCQKLEEISELPSRLDILEAHGCPRLTLSTPSSPLWSSLLNLFRSRIQSCKYEIDSNSIQYFQVPMVVIPGSGGIPEWISHQSMGCQAIIELPKNRYEDNNFLGFAVFFHYGPPDHFRSHRICRSVQFELRISHDDQSERHIGSSIVGDIFP</sequence>
<dbReference type="Pfam" id="PF01582">
    <property type="entry name" value="TIR"/>
    <property type="match status" value="1"/>
</dbReference>
<comment type="caution">
    <text evidence="6">The sequence shown here is derived from an EMBL/GenBank/DDBJ whole genome shotgun (WGS) entry which is preliminary data.</text>
</comment>
<dbReference type="Gene3D" id="3.40.50.10140">
    <property type="entry name" value="Toll/interleukin-1 receptor homology (TIR) domain"/>
    <property type="match status" value="1"/>
</dbReference>
<dbReference type="SUPFAM" id="SSF52058">
    <property type="entry name" value="L domain-like"/>
    <property type="match status" value="2"/>
</dbReference>
<evidence type="ECO:0000259" key="3">
    <source>
        <dbReference type="Pfam" id="PF01582"/>
    </source>
</evidence>
<dbReference type="Gene3D" id="3.80.10.10">
    <property type="entry name" value="Ribonuclease Inhibitor"/>
    <property type="match status" value="3"/>
</dbReference>
<feature type="domain" description="Disease resistance R13L4/SHOC-2-like LRR" evidence="5">
    <location>
        <begin position="333"/>
        <end position="410"/>
    </location>
</feature>
<dbReference type="EMBL" id="JARBHA010000018">
    <property type="protein sequence ID" value="KAJ9676332.1"/>
    <property type="molecule type" value="Genomic_DNA"/>
</dbReference>
<dbReference type="GO" id="GO:0007165">
    <property type="term" value="P:signal transduction"/>
    <property type="evidence" value="ECO:0007669"/>
    <property type="project" value="InterPro"/>
</dbReference>
<gene>
    <name evidence="6" type="ORF">PVL29_025048</name>
</gene>
<proteinExistence type="predicted"/>
<accession>A0AA38YTP1</accession>
<dbReference type="SUPFAM" id="SSF52200">
    <property type="entry name" value="Toll/Interleukin receptor TIR domain"/>
    <property type="match status" value="1"/>
</dbReference>
<dbReference type="PANTHER" id="PTHR47186:SF63">
    <property type="entry name" value="C-JID DOMAIN-CONTAINING PROTEIN"/>
    <property type="match status" value="1"/>
</dbReference>
<dbReference type="InterPro" id="IPR000157">
    <property type="entry name" value="TIR_dom"/>
</dbReference>
<dbReference type="InterPro" id="IPR055414">
    <property type="entry name" value="LRR_R13L4/SHOC2-like"/>
</dbReference>
<feature type="domain" description="C-JID" evidence="4">
    <location>
        <begin position="602"/>
        <end position="636"/>
    </location>
</feature>
<reference evidence="6 7" key="1">
    <citation type="journal article" date="2023" name="BMC Biotechnol.">
        <title>Vitis rotundifolia cv Carlos genome sequencing.</title>
        <authorList>
            <person name="Huff M."/>
            <person name="Hulse-Kemp A."/>
            <person name="Scheffler B."/>
            <person name="Youngblood R."/>
            <person name="Simpson S."/>
            <person name="Babiker E."/>
            <person name="Staton M."/>
        </authorList>
    </citation>
    <scope>NUCLEOTIDE SEQUENCE [LARGE SCALE GENOMIC DNA]</scope>
    <source>
        <tissue evidence="6">Leaf</tissue>
    </source>
</reference>
<dbReference type="PANTHER" id="PTHR47186">
    <property type="entry name" value="LEUCINE-RICH REPEAT-CONTAINING PROTEIN 57"/>
    <property type="match status" value="1"/>
</dbReference>
<protein>
    <recommendedName>
        <fullName evidence="8">TIR domain-containing protein</fullName>
    </recommendedName>
</protein>
<evidence type="ECO:0000259" key="4">
    <source>
        <dbReference type="Pfam" id="PF20160"/>
    </source>
</evidence>
<dbReference type="Pfam" id="PF00560">
    <property type="entry name" value="LRR_1"/>
    <property type="match status" value="1"/>
</dbReference>
<dbReference type="Proteomes" id="UP001168098">
    <property type="component" value="Unassembled WGS sequence"/>
</dbReference>
<dbReference type="AlphaFoldDB" id="A0AA38YTP1"/>
<dbReference type="InterPro" id="IPR011713">
    <property type="entry name" value="Leu-rich_rpt_3"/>
</dbReference>
<organism evidence="6 7">
    <name type="scientific">Vitis rotundifolia</name>
    <name type="common">Muscadine grape</name>
    <dbReference type="NCBI Taxonomy" id="103349"/>
    <lineage>
        <taxon>Eukaryota</taxon>
        <taxon>Viridiplantae</taxon>
        <taxon>Streptophyta</taxon>
        <taxon>Embryophyta</taxon>
        <taxon>Tracheophyta</taxon>
        <taxon>Spermatophyta</taxon>
        <taxon>Magnoliopsida</taxon>
        <taxon>eudicotyledons</taxon>
        <taxon>Gunneridae</taxon>
        <taxon>Pentapetalae</taxon>
        <taxon>rosids</taxon>
        <taxon>Vitales</taxon>
        <taxon>Vitaceae</taxon>
        <taxon>Viteae</taxon>
        <taxon>Vitis</taxon>
    </lineage>
</organism>